<organism evidence="2 3">
    <name type="scientific">Psychromonas aquatilis</name>
    <dbReference type="NCBI Taxonomy" id="2005072"/>
    <lineage>
        <taxon>Bacteria</taxon>
        <taxon>Pseudomonadati</taxon>
        <taxon>Pseudomonadota</taxon>
        <taxon>Gammaproteobacteria</taxon>
        <taxon>Alteromonadales</taxon>
        <taxon>Psychromonadaceae</taxon>
        <taxon>Psychromonas</taxon>
    </lineage>
</organism>
<proteinExistence type="predicted"/>
<feature type="coiled-coil region" evidence="1">
    <location>
        <begin position="215"/>
        <end position="242"/>
    </location>
</feature>
<reference evidence="2 3" key="1">
    <citation type="submission" date="2024-02" db="EMBL/GenBank/DDBJ databases">
        <title>Bacteria isolated from the canopy kelp, Nereocystis luetkeana.</title>
        <authorList>
            <person name="Pfister C.A."/>
            <person name="Younker I.T."/>
            <person name="Light S.H."/>
        </authorList>
    </citation>
    <scope>NUCLEOTIDE SEQUENCE [LARGE SCALE GENOMIC DNA]</scope>
    <source>
        <strain evidence="2 3">TI.1.05</strain>
    </source>
</reference>
<evidence type="ECO:0000313" key="3">
    <source>
        <dbReference type="Proteomes" id="UP001369082"/>
    </source>
</evidence>
<keyword evidence="3" id="KW-1185">Reference proteome</keyword>
<name>A0ABU9GRN2_9GAMM</name>
<evidence type="ECO:0000256" key="1">
    <source>
        <dbReference type="SAM" id="Coils"/>
    </source>
</evidence>
<protein>
    <submittedName>
        <fullName evidence="2">Uncharacterized protein</fullName>
    </submittedName>
</protein>
<sequence>MNQEAESNTIFDTEIKRGVKKYHASNELIELMEKIRNDVNYSTKIRFNSHLFKSGEFDLINQEYSINNNNLKLFKPNKNQLTKIDTFFMSKLGDNDLEDLTHHFGKYTDLDYLINNFHILGSEKATLKELQVMEYTKNETIGISYNSPAFTEFYVKIIELTLMIVDFDIAAPTTVKIDDENPYIVKINNAIKNLPENNNLEKKLAQERGLEVDDLESFNKQCQDFKDTLTEEEKELQLKNKNIVSTLLKSIETLDEIDGDKRLINNCIFKIQEIIGSINNNVVKKKTNTDYIIHLLKNMSFNASYIGAEKLKSINEIKKNMEILNKSIANYNSCLKEGGLAVKKQYQYAHKVRLTLLKVAISNYRVIKRTIKKRN</sequence>
<dbReference type="RefSeq" id="WP_341598065.1">
    <property type="nucleotide sequence ID" value="NZ_JBAKAZ010000035.1"/>
</dbReference>
<dbReference type="Proteomes" id="UP001369082">
    <property type="component" value="Unassembled WGS sequence"/>
</dbReference>
<accession>A0ABU9GRN2</accession>
<evidence type="ECO:0000313" key="2">
    <source>
        <dbReference type="EMBL" id="MEL0629932.1"/>
    </source>
</evidence>
<gene>
    <name evidence="2" type="ORF">V6256_09980</name>
</gene>
<keyword evidence="1" id="KW-0175">Coiled coil</keyword>
<comment type="caution">
    <text evidence="2">The sequence shown here is derived from an EMBL/GenBank/DDBJ whole genome shotgun (WGS) entry which is preliminary data.</text>
</comment>
<dbReference type="EMBL" id="JBAKAZ010000035">
    <property type="protein sequence ID" value="MEL0629932.1"/>
    <property type="molecule type" value="Genomic_DNA"/>
</dbReference>